<protein>
    <submittedName>
        <fullName evidence="4">Uncharacterized protein</fullName>
    </submittedName>
</protein>
<evidence type="ECO:0000256" key="1">
    <source>
        <dbReference type="SAM" id="MobiDB-lite"/>
    </source>
</evidence>
<feature type="compositionally biased region" description="Low complexity" evidence="1">
    <location>
        <begin position="153"/>
        <end position="169"/>
    </location>
</feature>
<dbReference type="RefSeq" id="WP_203738293.1">
    <property type="nucleotide sequence ID" value="NZ_BAAAUC010000030.1"/>
</dbReference>
<dbReference type="EMBL" id="BOMH01000004">
    <property type="protein sequence ID" value="GID62828.1"/>
    <property type="molecule type" value="Genomic_DNA"/>
</dbReference>
<feature type="signal peptide" evidence="3">
    <location>
        <begin position="1"/>
        <end position="28"/>
    </location>
</feature>
<dbReference type="Proteomes" id="UP000619479">
    <property type="component" value="Unassembled WGS sequence"/>
</dbReference>
<evidence type="ECO:0000256" key="2">
    <source>
        <dbReference type="SAM" id="Phobius"/>
    </source>
</evidence>
<gene>
    <name evidence="4" type="ORF">Acy02nite_07090</name>
</gene>
<feature type="transmembrane region" description="Helical" evidence="2">
    <location>
        <begin position="221"/>
        <end position="241"/>
    </location>
</feature>
<keyword evidence="5" id="KW-1185">Reference proteome</keyword>
<sequence>MRHLTALFAATLAGAALGASSLTAPARADVPGFALSITAPATFQAGGNAKTVTAVATSDQARCRKVRWTLVVRGGEVPLNRIGVTRVEDSGEFPTQVSVNGDTATIVDQQLDPGTLCRNRTVTGKWQLRVSGNDGGEVGLEVRAADAVNTQLTSNTATTEVTTKVATASPTPKPSRTTASPSAEPTEEEAEDEPTEAAVKPPVNTTSATALVPASAGQSNLLGPGLIVGGVFFFLGLLLLLRLRARTKEARREAGTLPTGFYTMP</sequence>
<keyword evidence="2" id="KW-0472">Membrane</keyword>
<proteinExistence type="predicted"/>
<comment type="caution">
    <text evidence="4">The sequence shown here is derived from an EMBL/GenBank/DDBJ whole genome shotgun (WGS) entry which is preliminary data.</text>
</comment>
<keyword evidence="3" id="KW-0732">Signal</keyword>
<feature type="chain" id="PRO_5037203937" evidence="3">
    <location>
        <begin position="29"/>
        <end position="265"/>
    </location>
</feature>
<evidence type="ECO:0000313" key="4">
    <source>
        <dbReference type="EMBL" id="GID62828.1"/>
    </source>
</evidence>
<keyword evidence="2" id="KW-0812">Transmembrane</keyword>
<organism evidence="4 5">
    <name type="scientific">Actinoplanes cyaneus</name>
    <dbReference type="NCBI Taxonomy" id="52696"/>
    <lineage>
        <taxon>Bacteria</taxon>
        <taxon>Bacillati</taxon>
        <taxon>Actinomycetota</taxon>
        <taxon>Actinomycetes</taxon>
        <taxon>Micromonosporales</taxon>
        <taxon>Micromonosporaceae</taxon>
        <taxon>Actinoplanes</taxon>
    </lineage>
</organism>
<feature type="compositionally biased region" description="Acidic residues" evidence="1">
    <location>
        <begin position="185"/>
        <end position="195"/>
    </location>
</feature>
<keyword evidence="2" id="KW-1133">Transmembrane helix</keyword>
<feature type="region of interest" description="Disordered" evidence="1">
    <location>
        <begin position="153"/>
        <end position="202"/>
    </location>
</feature>
<reference evidence="4" key="1">
    <citation type="submission" date="2021-01" db="EMBL/GenBank/DDBJ databases">
        <title>Whole genome shotgun sequence of Actinoplanes cyaneus NBRC 14990.</title>
        <authorList>
            <person name="Komaki H."/>
            <person name="Tamura T."/>
        </authorList>
    </citation>
    <scope>NUCLEOTIDE SEQUENCE</scope>
    <source>
        <strain evidence="4">NBRC 14990</strain>
    </source>
</reference>
<accession>A0A919M347</accession>
<evidence type="ECO:0000256" key="3">
    <source>
        <dbReference type="SAM" id="SignalP"/>
    </source>
</evidence>
<dbReference type="AlphaFoldDB" id="A0A919M347"/>
<name>A0A919M347_9ACTN</name>
<evidence type="ECO:0000313" key="5">
    <source>
        <dbReference type="Proteomes" id="UP000619479"/>
    </source>
</evidence>